<comment type="catalytic activity">
    <reaction evidence="15">
        <text>hypotaurine + NADPH + O2 + H(+) = taurine + NADP(+) + H2O</text>
        <dbReference type="Rhea" id="RHEA:69819"/>
        <dbReference type="ChEBI" id="CHEBI:15377"/>
        <dbReference type="ChEBI" id="CHEBI:15378"/>
        <dbReference type="ChEBI" id="CHEBI:15379"/>
        <dbReference type="ChEBI" id="CHEBI:57783"/>
        <dbReference type="ChEBI" id="CHEBI:57853"/>
        <dbReference type="ChEBI" id="CHEBI:58349"/>
        <dbReference type="ChEBI" id="CHEBI:507393"/>
        <dbReference type="EC" id="1.14.13.8"/>
    </reaction>
    <physiologicalReaction direction="left-to-right" evidence="15">
        <dbReference type="Rhea" id="RHEA:69820"/>
    </physiologicalReaction>
</comment>
<keyword evidence="12 18" id="KW-0472">Membrane</keyword>
<keyword evidence="8 18" id="KW-0521">NADP</keyword>
<keyword evidence="9 20" id="KW-1133">Transmembrane helix</keyword>
<comment type="caution">
    <text evidence="21">The sequence shown here is derived from an EMBL/GenBank/DDBJ whole genome shotgun (WGS) entry which is preliminary data.</text>
</comment>
<comment type="subcellular location">
    <subcellularLocation>
        <location evidence="2">Endoplasmic reticulum membrane</location>
        <topology evidence="2">Single-pass membrane protein</topology>
    </subcellularLocation>
</comment>
<evidence type="ECO:0000313" key="21">
    <source>
        <dbReference type="EMBL" id="KAJ8039499.1"/>
    </source>
</evidence>
<keyword evidence="22" id="KW-1185">Reference proteome</keyword>
<evidence type="ECO:0000256" key="10">
    <source>
        <dbReference type="ARBA" id="ARBA00023002"/>
    </source>
</evidence>
<comment type="function">
    <text evidence="13">Broad spectrum monooxygenase that catalyzes the oxygenation of a wide variety of nitrogen- and sulfur-containing compounds including xenobiotics. Catalyzes the S-oxygenation of hypotaurine to produce taurine, an organic osmolyte involved in cell volume regulation as well as a variety of cytoprotective and developmental processes. In vitro, catalyzes the N-oxygenation of trimethylamine (TMA) to produce trimethylamine N-oxide (TMAO) and could therefore participate to the detoxification of this compound that is generated by the action of gut microbiota from dietary precursors such as choline, choline containing compounds, betaine or L-carnitine.</text>
</comment>
<evidence type="ECO:0000256" key="15">
    <source>
        <dbReference type="ARBA" id="ARBA00048041"/>
    </source>
</evidence>
<evidence type="ECO:0000256" key="1">
    <source>
        <dbReference type="ARBA" id="ARBA00001974"/>
    </source>
</evidence>
<proteinExistence type="inferred from homology"/>
<dbReference type="PIRSF" id="PIRSF000332">
    <property type="entry name" value="FMO"/>
    <property type="match status" value="1"/>
</dbReference>
<dbReference type="FunFam" id="3.50.50.60:FF:000159">
    <property type="entry name" value="Dimethylaniline monooxygenase [N-oxide-forming]"/>
    <property type="match status" value="1"/>
</dbReference>
<evidence type="ECO:0000313" key="22">
    <source>
        <dbReference type="Proteomes" id="UP001152320"/>
    </source>
</evidence>
<dbReference type="InterPro" id="IPR000960">
    <property type="entry name" value="Flavin_mOase"/>
</dbReference>
<comment type="catalytic activity">
    <reaction evidence="16">
        <text>trimethylamine + NADPH + O2 = trimethylamine N-oxide + NADP(+) + H2O</text>
        <dbReference type="Rhea" id="RHEA:31979"/>
        <dbReference type="ChEBI" id="CHEBI:15377"/>
        <dbReference type="ChEBI" id="CHEBI:15379"/>
        <dbReference type="ChEBI" id="CHEBI:15724"/>
        <dbReference type="ChEBI" id="CHEBI:57783"/>
        <dbReference type="ChEBI" id="CHEBI:58349"/>
        <dbReference type="ChEBI" id="CHEBI:58389"/>
        <dbReference type="EC" id="1.14.13.148"/>
    </reaction>
    <physiologicalReaction direction="left-to-right" evidence="16">
        <dbReference type="Rhea" id="RHEA:31980"/>
    </physiologicalReaction>
</comment>
<dbReference type="GO" id="GO:0004499">
    <property type="term" value="F:N,N-dimethylaniline monooxygenase activity"/>
    <property type="evidence" value="ECO:0007669"/>
    <property type="project" value="UniProtKB-UniRule"/>
</dbReference>
<evidence type="ECO:0000256" key="11">
    <source>
        <dbReference type="ARBA" id="ARBA00023033"/>
    </source>
</evidence>
<comment type="similarity">
    <text evidence="3 18 19">Belongs to the FMO family.</text>
</comment>
<evidence type="ECO:0000256" key="5">
    <source>
        <dbReference type="ARBA" id="ARBA00022692"/>
    </source>
</evidence>
<organism evidence="21 22">
    <name type="scientific">Holothuria leucospilota</name>
    <name type="common">Black long sea cucumber</name>
    <name type="synonym">Mertensiothuria leucospilota</name>
    <dbReference type="NCBI Taxonomy" id="206669"/>
    <lineage>
        <taxon>Eukaryota</taxon>
        <taxon>Metazoa</taxon>
        <taxon>Echinodermata</taxon>
        <taxon>Eleutherozoa</taxon>
        <taxon>Echinozoa</taxon>
        <taxon>Holothuroidea</taxon>
        <taxon>Aspidochirotacea</taxon>
        <taxon>Aspidochirotida</taxon>
        <taxon>Holothuriidae</taxon>
        <taxon>Holothuria</taxon>
    </lineage>
</organism>
<protein>
    <recommendedName>
        <fullName evidence="19">Flavin-containing monooxygenase</fullName>
        <ecNumber evidence="19">1.-.-.-</ecNumber>
    </recommendedName>
</protein>
<dbReference type="GO" id="GO:0050661">
    <property type="term" value="F:NADP binding"/>
    <property type="evidence" value="ECO:0007669"/>
    <property type="project" value="InterPro"/>
</dbReference>
<dbReference type="Proteomes" id="UP001152320">
    <property type="component" value="Chromosome 7"/>
</dbReference>
<evidence type="ECO:0000256" key="13">
    <source>
        <dbReference type="ARBA" id="ARBA00045957"/>
    </source>
</evidence>
<dbReference type="SUPFAM" id="SSF51905">
    <property type="entry name" value="FAD/NAD(P)-binding domain"/>
    <property type="match status" value="2"/>
</dbReference>
<dbReference type="OrthoDB" id="66881at2759"/>
<evidence type="ECO:0000256" key="20">
    <source>
        <dbReference type="SAM" id="Phobius"/>
    </source>
</evidence>
<dbReference type="InterPro" id="IPR002253">
    <property type="entry name" value="Flavin_mOase_1"/>
</dbReference>
<feature type="transmembrane region" description="Helical" evidence="20">
    <location>
        <begin position="508"/>
        <end position="526"/>
    </location>
</feature>
<name>A0A9Q1C7K7_HOLLE</name>
<dbReference type="GO" id="GO:0050660">
    <property type="term" value="F:flavin adenine dinucleotide binding"/>
    <property type="evidence" value="ECO:0007669"/>
    <property type="project" value="InterPro"/>
</dbReference>
<keyword evidence="5 20" id="KW-0812">Transmembrane</keyword>
<keyword evidence="4 18" id="KW-0285">Flavoprotein</keyword>
<comment type="catalytic activity">
    <reaction evidence="14">
        <text>hypotaurine + NADH + O2 + H(+) = taurine + NAD(+) + H2O</text>
        <dbReference type="Rhea" id="RHEA:74111"/>
        <dbReference type="ChEBI" id="CHEBI:15377"/>
        <dbReference type="ChEBI" id="CHEBI:15378"/>
        <dbReference type="ChEBI" id="CHEBI:15379"/>
        <dbReference type="ChEBI" id="CHEBI:57540"/>
        <dbReference type="ChEBI" id="CHEBI:57853"/>
        <dbReference type="ChEBI" id="CHEBI:57945"/>
        <dbReference type="ChEBI" id="CHEBI:507393"/>
        <dbReference type="EC" id="1.14.13.8"/>
    </reaction>
    <physiologicalReaction direction="left-to-right" evidence="14">
        <dbReference type="Rhea" id="RHEA:74112"/>
    </physiologicalReaction>
</comment>
<evidence type="ECO:0000256" key="3">
    <source>
        <dbReference type="ARBA" id="ARBA00009183"/>
    </source>
</evidence>
<dbReference type="EC" id="1.-.-.-" evidence="19"/>
<evidence type="ECO:0000256" key="12">
    <source>
        <dbReference type="ARBA" id="ARBA00023136"/>
    </source>
</evidence>
<evidence type="ECO:0000256" key="4">
    <source>
        <dbReference type="ARBA" id="ARBA00022630"/>
    </source>
</evidence>
<evidence type="ECO:0000256" key="18">
    <source>
        <dbReference type="PIRNR" id="PIRNR000332"/>
    </source>
</evidence>
<dbReference type="PRINTS" id="PR00370">
    <property type="entry name" value="FMOXYGENASE"/>
</dbReference>
<dbReference type="PANTHER" id="PTHR23023">
    <property type="entry name" value="DIMETHYLANILINE MONOOXYGENASE"/>
    <property type="match status" value="1"/>
</dbReference>
<comment type="cofactor">
    <cofactor evidence="1 18 19">
        <name>FAD</name>
        <dbReference type="ChEBI" id="CHEBI:57692"/>
    </cofactor>
</comment>
<reference evidence="21" key="1">
    <citation type="submission" date="2021-10" db="EMBL/GenBank/DDBJ databases">
        <title>Tropical sea cucumber genome reveals ecological adaptation and Cuvierian tubules defense mechanism.</title>
        <authorList>
            <person name="Chen T."/>
        </authorList>
    </citation>
    <scope>NUCLEOTIDE SEQUENCE</scope>
    <source>
        <strain evidence="21">Nanhai2018</strain>
        <tissue evidence="21">Muscle</tissue>
    </source>
</reference>
<dbReference type="PRINTS" id="PR01121">
    <property type="entry name" value="FMOXYGENASE1"/>
</dbReference>
<evidence type="ECO:0000256" key="2">
    <source>
        <dbReference type="ARBA" id="ARBA00004389"/>
    </source>
</evidence>
<evidence type="ECO:0000256" key="8">
    <source>
        <dbReference type="ARBA" id="ARBA00022857"/>
    </source>
</evidence>
<evidence type="ECO:0000256" key="6">
    <source>
        <dbReference type="ARBA" id="ARBA00022824"/>
    </source>
</evidence>
<dbReference type="InterPro" id="IPR020946">
    <property type="entry name" value="Flavin_mOase-like"/>
</dbReference>
<keyword evidence="7 18" id="KW-0274">FAD</keyword>
<evidence type="ECO:0000256" key="9">
    <source>
        <dbReference type="ARBA" id="ARBA00022989"/>
    </source>
</evidence>
<keyword evidence="6 18" id="KW-0256">Endoplasmic reticulum</keyword>
<evidence type="ECO:0000256" key="14">
    <source>
        <dbReference type="ARBA" id="ARBA00047338"/>
    </source>
</evidence>
<sequence length="527" mass="60263">MTKTVAIVGAGECGLGAVKTCLEEGLLPTAYDKLDTLGGMWNYDSDTSITSPFRLYRSLVSNSCTIMTCYSDFPFPKDAPPFVQHKTYLKYLHDYANHFKVRDYIQLQTEVIKIEQAEDYQRTGRWDVHVKREGEELVKKTFDFVMICSGYVSEPHIPNYPAQEDFIGEVLHSCQYRTSDHFIDKTVLVIGGSFSATDVAHEVGNVAKQVYLSVRRGLWVYPRRAMGGWPYDVLLDNRFTTRWIPGKIFKFLYQRFLERDVDYDVTGLRPERPLFDEFFSVSDNIFTAINCGKVKVKPGIKRFLPKGVEFTDGTSLEDIDIVVWGTGYDVKTPFIDDKLVSDDIYTRDLYKYVFPARLPHATLACIGLIPPDSGLTPIGEIQSRWAMRIFKGHIALPPMQKMLEDISQKDKELVERYGRRRLFVPGVALTDELAEEIGCYPSLKRLFMTDPRLAIKVFFGPIAPFTYRLFGPHTWPGARDAMMNCWELCKTGIEGRSGIQHSKSNSSWNLLSLLIVLFAVLFFMFII</sequence>
<keyword evidence="11 18" id="KW-0503">Monooxygenase</keyword>
<dbReference type="InterPro" id="IPR036188">
    <property type="entry name" value="FAD/NAD-bd_sf"/>
</dbReference>
<evidence type="ECO:0000256" key="7">
    <source>
        <dbReference type="ARBA" id="ARBA00022827"/>
    </source>
</evidence>
<evidence type="ECO:0000256" key="16">
    <source>
        <dbReference type="ARBA" id="ARBA00048088"/>
    </source>
</evidence>
<keyword evidence="10 18" id="KW-0560">Oxidoreductase</keyword>
<dbReference type="Gene3D" id="3.50.50.60">
    <property type="entry name" value="FAD/NAD(P)-binding domain"/>
    <property type="match status" value="1"/>
</dbReference>
<accession>A0A9Q1C7K7</accession>
<comment type="catalytic activity">
    <reaction evidence="17">
        <text>N,N-dimethylaniline + NADPH + O2 + H(+) = N,N-dimethylaniline N-oxide + NADP(+) + H2O</text>
        <dbReference type="Rhea" id="RHEA:24468"/>
        <dbReference type="ChEBI" id="CHEBI:15377"/>
        <dbReference type="ChEBI" id="CHEBI:15378"/>
        <dbReference type="ChEBI" id="CHEBI:15379"/>
        <dbReference type="ChEBI" id="CHEBI:16269"/>
        <dbReference type="ChEBI" id="CHEBI:17735"/>
        <dbReference type="ChEBI" id="CHEBI:57783"/>
        <dbReference type="ChEBI" id="CHEBI:58349"/>
        <dbReference type="EC" id="1.14.13.8"/>
    </reaction>
    <physiologicalReaction direction="left-to-right" evidence="17">
        <dbReference type="Rhea" id="RHEA:24469"/>
    </physiologicalReaction>
</comment>
<dbReference type="AlphaFoldDB" id="A0A9Q1C7K7"/>
<dbReference type="GO" id="GO:0005789">
    <property type="term" value="C:endoplasmic reticulum membrane"/>
    <property type="evidence" value="ECO:0007669"/>
    <property type="project" value="UniProtKB-SubCell"/>
</dbReference>
<dbReference type="Pfam" id="PF00743">
    <property type="entry name" value="FMO-like"/>
    <property type="match status" value="1"/>
</dbReference>
<dbReference type="InterPro" id="IPR050346">
    <property type="entry name" value="FMO-like"/>
</dbReference>
<dbReference type="GO" id="GO:0034899">
    <property type="term" value="F:trimethylamine monooxygenase activity"/>
    <property type="evidence" value="ECO:0007669"/>
    <property type="project" value="UniProtKB-EC"/>
</dbReference>
<evidence type="ECO:0000256" key="17">
    <source>
        <dbReference type="ARBA" id="ARBA00049443"/>
    </source>
</evidence>
<evidence type="ECO:0000256" key="19">
    <source>
        <dbReference type="RuleBase" id="RU361177"/>
    </source>
</evidence>
<dbReference type="EMBL" id="JAIZAY010000007">
    <property type="protein sequence ID" value="KAJ8039499.1"/>
    <property type="molecule type" value="Genomic_DNA"/>
</dbReference>
<gene>
    <name evidence="21" type="ORF">HOLleu_17242</name>
</gene>